<feature type="transmembrane region" description="Helical" evidence="1">
    <location>
        <begin position="66"/>
        <end position="85"/>
    </location>
</feature>
<organism evidence="2 3">
    <name type="scientific">Aquisalibacillus elongatus</name>
    <dbReference type="NCBI Taxonomy" id="485577"/>
    <lineage>
        <taxon>Bacteria</taxon>
        <taxon>Bacillati</taxon>
        <taxon>Bacillota</taxon>
        <taxon>Bacilli</taxon>
        <taxon>Bacillales</taxon>
        <taxon>Bacillaceae</taxon>
        <taxon>Aquisalibacillus</taxon>
    </lineage>
</organism>
<evidence type="ECO:0000256" key="1">
    <source>
        <dbReference type="SAM" id="Phobius"/>
    </source>
</evidence>
<evidence type="ECO:0000313" key="2">
    <source>
        <dbReference type="EMBL" id="RPF50388.1"/>
    </source>
</evidence>
<evidence type="ECO:0000313" key="3">
    <source>
        <dbReference type="Proteomes" id="UP000276443"/>
    </source>
</evidence>
<name>A0A3N5BL26_9BACI</name>
<sequence length="127" mass="14556">MYKRKLIGFLITGILTSVILTCLENGLGTIQTFGLSLLFSSLLILCLGVPSSLLSDFFTRICYGKLRMTMALFIHLGFGLLFGYIIFTEHLILITVVAAFIFWLTDEIVRFKWKHKIENMVPIHYEM</sequence>
<keyword evidence="1" id="KW-0812">Transmembrane</keyword>
<gene>
    <name evidence="2" type="ORF">EDC24_2826</name>
</gene>
<dbReference type="EMBL" id="RKRF01000013">
    <property type="protein sequence ID" value="RPF50388.1"/>
    <property type="molecule type" value="Genomic_DNA"/>
</dbReference>
<evidence type="ECO:0008006" key="4">
    <source>
        <dbReference type="Google" id="ProtNLM"/>
    </source>
</evidence>
<reference evidence="2 3" key="1">
    <citation type="submission" date="2018-11" db="EMBL/GenBank/DDBJ databases">
        <title>Genomic Encyclopedia of Type Strains, Phase IV (KMG-IV): sequencing the most valuable type-strain genomes for metagenomic binning, comparative biology and taxonomic classification.</title>
        <authorList>
            <person name="Goeker M."/>
        </authorList>
    </citation>
    <scope>NUCLEOTIDE SEQUENCE [LARGE SCALE GENOMIC DNA]</scope>
    <source>
        <strain evidence="2 3">DSM 18090</strain>
    </source>
</reference>
<proteinExistence type="predicted"/>
<feature type="transmembrane region" description="Helical" evidence="1">
    <location>
        <begin position="91"/>
        <end position="109"/>
    </location>
</feature>
<accession>A0A3N5BL26</accession>
<keyword evidence="3" id="KW-1185">Reference proteome</keyword>
<comment type="caution">
    <text evidence="2">The sequence shown here is derived from an EMBL/GenBank/DDBJ whole genome shotgun (WGS) entry which is preliminary data.</text>
</comment>
<dbReference type="AlphaFoldDB" id="A0A3N5BL26"/>
<feature type="transmembrane region" description="Helical" evidence="1">
    <location>
        <begin position="33"/>
        <end position="54"/>
    </location>
</feature>
<protein>
    <recommendedName>
        <fullName evidence="4">DUF3021 family protein</fullName>
    </recommendedName>
</protein>
<keyword evidence="1" id="KW-0472">Membrane</keyword>
<dbReference type="Proteomes" id="UP000276443">
    <property type="component" value="Unassembled WGS sequence"/>
</dbReference>
<keyword evidence="1" id="KW-1133">Transmembrane helix</keyword>
<feature type="transmembrane region" description="Helical" evidence="1">
    <location>
        <begin position="7"/>
        <end position="27"/>
    </location>
</feature>